<feature type="compositionally biased region" description="Basic residues" evidence="1">
    <location>
        <begin position="203"/>
        <end position="215"/>
    </location>
</feature>
<reference evidence="2" key="1">
    <citation type="submission" date="2020-02" db="EMBL/GenBank/DDBJ databases">
        <authorList>
            <person name="Palmer J.M."/>
        </authorList>
    </citation>
    <scope>NUCLEOTIDE SEQUENCE</scope>
    <source>
        <strain evidence="2">EPUS1.4</strain>
        <tissue evidence="2">Thallus</tissue>
    </source>
</reference>
<comment type="caution">
    <text evidence="2">The sequence shown here is derived from an EMBL/GenBank/DDBJ whole genome shotgun (WGS) entry which is preliminary data.</text>
</comment>
<accession>A0A8H7A799</accession>
<sequence length="227" mass="26593">MPLVVLQKFSSPSPGHRPKYEKGWTYVERRPTRRTELYRTIRSRAPSPEPLCIEDHYYWHNYHCHSDDTIIIPRSPRCGPSLPPCAPTPPPATAPPPPPPPPSPPIPSSKPKEKPGTDPAIAAAAAETARCRAKLIEVYEADENRRREAEEKDQRIERRLREMVLPPLPRPLSPCSRAERDWERQRQRQREMERERERERGRDRRYHHHGNHHCHPSLEPCYGTRRY</sequence>
<organism evidence="2 3">
    <name type="scientific">Endocarpon pusillum</name>
    <dbReference type="NCBI Taxonomy" id="364733"/>
    <lineage>
        <taxon>Eukaryota</taxon>
        <taxon>Fungi</taxon>
        <taxon>Dikarya</taxon>
        <taxon>Ascomycota</taxon>
        <taxon>Pezizomycotina</taxon>
        <taxon>Eurotiomycetes</taxon>
        <taxon>Chaetothyriomycetidae</taxon>
        <taxon>Verrucariales</taxon>
        <taxon>Verrucariaceae</taxon>
        <taxon>Endocarpon</taxon>
    </lineage>
</organism>
<dbReference type="AlphaFoldDB" id="A0A8H7A799"/>
<gene>
    <name evidence="2" type="ORF">GJ744_005267</name>
</gene>
<protein>
    <submittedName>
        <fullName evidence="2">Uncharacterized protein</fullName>
    </submittedName>
</protein>
<dbReference type="OrthoDB" id="10542737at2759"/>
<dbReference type="EMBL" id="JAACFV010000228">
    <property type="protein sequence ID" value="KAF7502679.1"/>
    <property type="molecule type" value="Genomic_DNA"/>
</dbReference>
<proteinExistence type="predicted"/>
<feature type="region of interest" description="Disordered" evidence="1">
    <location>
        <begin position="83"/>
        <end position="119"/>
    </location>
</feature>
<name>A0A8H7A799_9EURO</name>
<dbReference type="Proteomes" id="UP000606974">
    <property type="component" value="Unassembled WGS sequence"/>
</dbReference>
<evidence type="ECO:0000256" key="1">
    <source>
        <dbReference type="SAM" id="MobiDB-lite"/>
    </source>
</evidence>
<evidence type="ECO:0000313" key="3">
    <source>
        <dbReference type="Proteomes" id="UP000606974"/>
    </source>
</evidence>
<keyword evidence="3" id="KW-1185">Reference proteome</keyword>
<feature type="compositionally biased region" description="Basic and acidic residues" evidence="1">
    <location>
        <begin position="177"/>
        <end position="202"/>
    </location>
</feature>
<feature type="region of interest" description="Disordered" evidence="1">
    <location>
        <begin position="166"/>
        <end position="227"/>
    </location>
</feature>
<feature type="compositionally biased region" description="Pro residues" evidence="1">
    <location>
        <begin position="83"/>
        <end position="108"/>
    </location>
</feature>
<evidence type="ECO:0000313" key="2">
    <source>
        <dbReference type="EMBL" id="KAF7502679.1"/>
    </source>
</evidence>